<protein>
    <recommendedName>
        <fullName evidence="4">Uracil-DNA glycosylase</fullName>
    </recommendedName>
</protein>
<feature type="region of interest" description="Disordered" evidence="1">
    <location>
        <begin position="42"/>
        <end position="63"/>
    </location>
</feature>
<proteinExistence type="predicted"/>
<accession>A0A0K6GRX8</accession>
<reference evidence="3" key="1">
    <citation type="submission" date="2015-08" db="EMBL/GenBank/DDBJ databases">
        <authorList>
            <person name="Varghese N."/>
        </authorList>
    </citation>
    <scope>NUCLEOTIDE SEQUENCE [LARGE SCALE GENOMIC DNA]</scope>
    <source>
        <strain evidence="3">DSM 17901</strain>
    </source>
</reference>
<gene>
    <name evidence="2" type="ORF">Ga0061063_0351</name>
</gene>
<evidence type="ECO:0000313" key="3">
    <source>
        <dbReference type="Proteomes" id="UP000243535"/>
    </source>
</evidence>
<keyword evidence="3" id="KW-1185">Reference proteome</keyword>
<evidence type="ECO:0000256" key="1">
    <source>
        <dbReference type="SAM" id="MobiDB-lite"/>
    </source>
</evidence>
<dbReference type="Proteomes" id="UP000243535">
    <property type="component" value="Unassembled WGS sequence"/>
</dbReference>
<sequence>MTVSAPHCRHCRHYYITHDSRFPYGCRAMDFKSRRLPMDDVRSATGQHCHTFTPRNPASKGGR</sequence>
<dbReference type="OrthoDB" id="9807346at2"/>
<organism evidence="2 3">
    <name type="scientific">Gulbenkiania indica</name>
    <dbReference type="NCBI Taxonomy" id="375574"/>
    <lineage>
        <taxon>Bacteria</taxon>
        <taxon>Pseudomonadati</taxon>
        <taxon>Pseudomonadota</taxon>
        <taxon>Betaproteobacteria</taxon>
        <taxon>Neisseriales</taxon>
        <taxon>Chromobacteriaceae</taxon>
        <taxon>Gulbenkiania</taxon>
    </lineage>
</organism>
<name>A0A0K6GRX8_9NEIS</name>
<feature type="compositionally biased region" description="Polar residues" evidence="1">
    <location>
        <begin position="44"/>
        <end position="56"/>
    </location>
</feature>
<dbReference type="AlphaFoldDB" id="A0A0K6GRX8"/>
<dbReference type="EMBL" id="CYHA01000001">
    <property type="protein sequence ID" value="CUA81509.1"/>
    <property type="molecule type" value="Genomic_DNA"/>
</dbReference>
<evidence type="ECO:0000313" key="2">
    <source>
        <dbReference type="EMBL" id="CUA81509.1"/>
    </source>
</evidence>
<evidence type="ECO:0008006" key="4">
    <source>
        <dbReference type="Google" id="ProtNLM"/>
    </source>
</evidence>